<keyword evidence="2" id="KW-0472">Membrane</keyword>
<feature type="compositionally biased region" description="Polar residues" evidence="1">
    <location>
        <begin position="1"/>
        <end position="15"/>
    </location>
</feature>
<dbReference type="RefSeq" id="XP_033524887.1">
    <property type="nucleotide sequence ID" value="XM_033664923.1"/>
</dbReference>
<feature type="compositionally biased region" description="Basic and acidic residues" evidence="1">
    <location>
        <begin position="17"/>
        <end position="28"/>
    </location>
</feature>
<reference evidence="3" key="1">
    <citation type="journal article" date="2020" name="Stud. Mycol.">
        <title>101 Dothideomycetes genomes: a test case for predicting lifestyles and emergence of pathogens.</title>
        <authorList>
            <person name="Haridas S."/>
            <person name="Albert R."/>
            <person name="Binder M."/>
            <person name="Bloem J."/>
            <person name="Labutti K."/>
            <person name="Salamov A."/>
            <person name="Andreopoulos B."/>
            <person name="Baker S."/>
            <person name="Barry K."/>
            <person name="Bills G."/>
            <person name="Bluhm B."/>
            <person name="Cannon C."/>
            <person name="Castanera R."/>
            <person name="Culley D."/>
            <person name="Daum C."/>
            <person name="Ezra D."/>
            <person name="Gonzalez J."/>
            <person name="Henrissat B."/>
            <person name="Kuo A."/>
            <person name="Liang C."/>
            <person name="Lipzen A."/>
            <person name="Lutzoni F."/>
            <person name="Magnuson J."/>
            <person name="Mondo S."/>
            <person name="Nolan M."/>
            <person name="Ohm R."/>
            <person name="Pangilinan J."/>
            <person name="Park H.-J."/>
            <person name="Ramirez L."/>
            <person name="Alfaro M."/>
            <person name="Sun H."/>
            <person name="Tritt A."/>
            <person name="Yoshinaga Y."/>
            <person name="Zwiers L.-H."/>
            <person name="Turgeon B."/>
            <person name="Goodwin S."/>
            <person name="Spatafora J."/>
            <person name="Crous P."/>
            <person name="Grigoriev I."/>
        </authorList>
    </citation>
    <scope>NUCLEOTIDE SEQUENCE</scope>
    <source>
        <strain evidence="3">CBS 119687</strain>
    </source>
</reference>
<sequence length="680" mass="76436">MSNPRLLPESSNSYRRNPVDVGEHDDHPPPSYRASVQEASSLDLAQRLETKLATYNRSQNLFKRWLFEIASLVTSALCMAAIVGILLSSKDQPLSQRSQALNIVNVLSKIASATLILPISEAIGQLKWAWFHGSKSKEMIDFEIFDKASRGAWGSFLLLFRTKGRSLAALGAVLTLLLLATDTFLQQVTDLPERWILDGHGEIPRVVRYEGDNGIVLGEGVPLLLDEINLREITFKYFYYNGTQPVMFGNGTRPEISLSCPSSRCEWDAYQSLGLCSACTDVSQLLTYACLTTRLDWLSELIGAPDTYPNGTACGYWLNATSTTPFLASGYRINSTSDPTPGEALLLRTLPLITPPTRNTLFGGSINFDHVYYPLLDALIISAADGSIESVYRKERPVAQECMLAWCVKTIESSYHEGNYEEVVTETFLNATDEHYPHPWVSTEVISRGEKAWDVFFETNISMYPPSADRSTDGYGVSNETFARAAVLFDDMFPSSITVANDTAQPFWKVKVWVEEQNNLRVYTHCPWLAPNNVTQYIDRLATAMTNIVRSHWSNELVVGRAYTRITFIAVHWEWLAFPLVLLLLSLIFLFATIVKTSKRTDEDMNIWKTSAMPALIYSLPKDVRKDFTPSHNWDSSYKSKAKKVKIRLLPNQGWRVSGQVCTSPTLVRRVDNRAPPGWI</sequence>
<evidence type="ECO:0000256" key="1">
    <source>
        <dbReference type="SAM" id="MobiDB-lite"/>
    </source>
</evidence>
<name>A0A6A6AFD4_9PLEO</name>
<keyword evidence="4" id="KW-1185">Reference proteome</keyword>
<dbReference type="EMBL" id="ML977504">
    <property type="protein sequence ID" value="KAF2130500.1"/>
    <property type="molecule type" value="Genomic_DNA"/>
</dbReference>
<dbReference type="Proteomes" id="UP000799771">
    <property type="component" value="Unassembled WGS sequence"/>
</dbReference>
<evidence type="ECO:0000313" key="4">
    <source>
        <dbReference type="Proteomes" id="UP000799771"/>
    </source>
</evidence>
<dbReference type="Pfam" id="PF11374">
    <property type="entry name" value="DUF3176"/>
    <property type="match status" value="1"/>
</dbReference>
<evidence type="ECO:0008006" key="5">
    <source>
        <dbReference type="Google" id="ProtNLM"/>
    </source>
</evidence>
<dbReference type="PANTHER" id="PTHR35394:SF5">
    <property type="entry name" value="DUF3176 DOMAIN-CONTAINING PROTEIN"/>
    <property type="match status" value="1"/>
</dbReference>
<proteinExistence type="predicted"/>
<dbReference type="OrthoDB" id="5242705at2759"/>
<dbReference type="PANTHER" id="PTHR35394">
    <property type="entry name" value="DUF3176 DOMAIN-CONTAINING PROTEIN"/>
    <property type="match status" value="1"/>
</dbReference>
<keyword evidence="2" id="KW-1133">Transmembrane helix</keyword>
<feature type="transmembrane region" description="Helical" evidence="2">
    <location>
        <begin position="65"/>
        <end position="87"/>
    </location>
</feature>
<feature type="region of interest" description="Disordered" evidence="1">
    <location>
        <begin position="1"/>
        <end position="34"/>
    </location>
</feature>
<accession>A0A6A6AFD4</accession>
<dbReference type="GeneID" id="54405355"/>
<dbReference type="InterPro" id="IPR021514">
    <property type="entry name" value="DUF3176"/>
</dbReference>
<feature type="transmembrane region" description="Helical" evidence="2">
    <location>
        <begin position="575"/>
        <end position="595"/>
    </location>
</feature>
<evidence type="ECO:0000313" key="3">
    <source>
        <dbReference type="EMBL" id="KAF2130500.1"/>
    </source>
</evidence>
<gene>
    <name evidence="3" type="ORF">P153DRAFT_314459</name>
</gene>
<organism evidence="3 4">
    <name type="scientific">Dothidotthia symphoricarpi CBS 119687</name>
    <dbReference type="NCBI Taxonomy" id="1392245"/>
    <lineage>
        <taxon>Eukaryota</taxon>
        <taxon>Fungi</taxon>
        <taxon>Dikarya</taxon>
        <taxon>Ascomycota</taxon>
        <taxon>Pezizomycotina</taxon>
        <taxon>Dothideomycetes</taxon>
        <taxon>Pleosporomycetidae</taxon>
        <taxon>Pleosporales</taxon>
        <taxon>Dothidotthiaceae</taxon>
        <taxon>Dothidotthia</taxon>
    </lineage>
</organism>
<keyword evidence="2" id="KW-0812">Transmembrane</keyword>
<dbReference type="AlphaFoldDB" id="A0A6A6AFD4"/>
<protein>
    <recommendedName>
        <fullName evidence="5">DUF3176 domain-containing protein</fullName>
    </recommendedName>
</protein>
<evidence type="ECO:0000256" key="2">
    <source>
        <dbReference type="SAM" id="Phobius"/>
    </source>
</evidence>